<reference evidence="1 2" key="1">
    <citation type="submission" date="2020-04" db="EMBL/GenBank/DDBJ databases">
        <authorList>
            <person name="De Canck E."/>
        </authorList>
    </citation>
    <scope>NUCLEOTIDE SEQUENCE [LARGE SCALE GENOMIC DNA]</scope>
    <source>
        <strain evidence="1 2">LMG 28138</strain>
    </source>
</reference>
<name>A0A6S7B2M8_9BURK</name>
<evidence type="ECO:0000313" key="1">
    <source>
        <dbReference type="EMBL" id="CAB3785953.1"/>
    </source>
</evidence>
<accession>A0A6S7B2M8</accession>
<sequence>MNLKINRVSARIGHNIGLVLRYDRGAGQINDSRRR</sequence>
<protein>
    <submittedName>
        <fullName evidence="1">Uncharacterized protein</fullName>
    </submittedName>
</protein>
<gene>
    <name evidence="1" type="ORF">LMG28138_02104</name>
</gene>
<dbReference type="EMBL" id="CADIKM010000007">
    <property type="protein sequence ID" value="CAB3785953.1"/>
    <property type="molecule type" value="Genomic_DNA"/>
</dbReference>
<proteinExistence type="predicted"/>
<dbReference type="AlphaFoldDB" id="A0A6S7B2M8"/>
<keyword evidence="2" id="KW-1185">Reference proteome</keyword>
<dbReference type="Proteomes" id="UP000494115">
    <property type="component" value="Unassembled WGS sequence"/>
</dbReference>
<organism evidence="1 2">
    <name type="scientific">Pararobbsia alpina</name>
    <dbReference type="NCBI Taxonomy" id="621374"/>
    <lineage>
        <taxon>Bacteria</taxon>
        <taxon>Pseudomonadati</taxon>
        <taxon>Pseudomonadota</taxon>
        <taxon>Betaproteobacteria</taxon>
        <taxon>Burkholderiales</taxon>
        <taxon>Burkholderiaceae</taxon>
        <taxon>Pararobbsia</taxon>
    </lineage>
</organism>
<evidence type="ECO:0000313" key="2">
    <source>
        <dbReference type="Proteomes" id="UP000494115"/>
    </source>
</evidence>